<dbReference type="InterPro" id="IPR013824">
    <property type="entry name" value="Topo_IA_cen_sub1"/>
</dbReference>
<comment type="caution">
    <text evidence="14">The sequence shown here is derived from an EMBL/GenBank/DDBJ whole genome shotgun (WGS) entry which is preliminary data.</text>
</comment>
<evidence type="ECO:0000256" key="7">
    <source>
        <dbReference type="ARBA" id="ARBA00023235"/>
    </source>
</evidence>
<gene>
    <name evidence="14" type="ORF">NK118_05490</name>
</gene>
<feature type="domain" description="Topo IA-type catalytic" evidence="13">
    <location>
        <begin position="152"/>
        <end position="579"/>
    </location>
</feature>
<evidence type="ECO:0000256" key="3">
    <source>
        <dbReference type="ARBA" id="ARBA00012891"/>
    </source>
</evidence>
<evidence type="ECO:0000259" key="13">
    <source>
        <dbReference type="PROSITE" id="PS52039"/>
    </source>
</evidence>
<evidence type="ECO:0000256" key="6">
    <source>
        <dbReference type="ARBA" id="ARBA00023125"/>
    </source>
</evidence>
<evidence type="ECO:0000256" key="1">
    <source>
        <dbReference type="ARBA" id="ARBA00000213"/>
    </source>
</evidence>
<protein>
    <recommendedName>
        <fullName evidence="3">DNA topoisomerase</fullName>
        <ecNumber evidence="3">5.6.2.1</ecNumber>
    </recommendedName>
    <alternativeName>
        <fullName evidence="11">Omega-protein</fullName>
    </alternativeName>
    <alternativeName>
        <fullName evidence="10">Relaxing enzyme</fullName>
    </alternativeName>
    <alternativeName>
        <fullName evidence="8">Swivelase</fullName>
    </alternativeName>
    <alternativeName>
        <fullName evidence="9">Untwisting enzyme</fullName>
    </alternativeName>
</protein>
<keyword evidence="6" id="KW-0238">DNA-binding</keyword>
<dbReference type="EC" id="5.6.2.1" evidence="3"/>
<dbReference type="SMART" id="SM00436">
    <property type="entry name" value="TOP1Bc"/>
    <property type="match status" value="1"/>
</dbReference>
<dbReference type="Proteomes" id="UP001523565">
    <property type="component" value="Unassembled WGS sequence"/>
</dbReference>
<keyword evidence="5" id="KW-0799">Topoisomerase</keyword>
<evidence type="ECO:0000256" key="5">
    <source>
        <dbReference type="ARBA" id="ARBA00023029"/>
    </source>
</evidence>
<dbReference type="PANTHER" id="PTHR11390:SF21">
    <property type="entry name" value="DNA TOPOISOMERASE 3-ALPHA"/>
    <property type="match status" value="1"/>
</dbReference>
<reference evidence="14 15" key="1">
    <citation type="journal article" date="2022" name="Genome Biol. Evol.">
        <title>Host diet, physiology and behaviors set the stage for Lachnospiraceae cladogenesis.</title>
        <authorList>
            <person name="Vera-Ponce De Leon A."/>
            <person name="Schneider M."/>
            <person name="Jahnes B.C."/>
            <person name="Sadowski V."/>
            <person name="Camuy-Velez L.A."/>
            <person name="Duan J."/>
            <person name="Sabree Z.L."/>
        </authorList>
    </citation>
    <scope>NUCLEOTIDE SEQUENCE [LARGE SCALE GENOMIC DNA]</scope>
    <source>
        <strain evidence="14 15">PAL227</strain>
    </source>
</reference>
<dbReference type="InterPro" id="IPR000380">
    <property type="entry name" value="Topo_IA"/>
</dbReference>
<dbReference type="EMBL" id="JAMZFV010000005">
    <property type="protein sequence ID" value="MCP1109705.1"/>
    <property type="molecule type" value="Genomic_DNA"/>
</dbReference>
<dbReference type="InterPro" id="IPR005738">
    <property type="entry name" value="TopoIII"/>
</dbReference>
<dbReference type="Gene3D" id="3.40.50.140">
    <property type="match status" value="1"/>
</dbReference>
<dbReference type="Gene3D" id="1.10.290.10">
    <property type="entry name" value="Topoisomerase I, domain 4"/>
    <property type="match status" value="1"/>
</dbReference>
<dbReference type="RefSeq" id="WP_262068581.1">
    <property type="nucleotide sequence ID" value="NZ_JAMXOC010000005.1"/>
</dbReference>
<dbReference type="Pfam" id="PF01751">
    <property type="entry name" value="Toprim"/>
    <property type="match status" value="1"/>
</dbReference>
<keyword evidence="7" id="KW-0413">Isomerase</keyword>
<dbReference type="InterPro" id="IPR003601">
    <property type="entry name" value="Topo_IA_2"/>
</dbReference>
<evidence type="ECO:0000259" key="12">
    <source>
        <dbReference type="PROSITE" id="PS50880"/>
    </source>
</evidence>
<evidence type="ECO:0000256" key="8">
    <source>
        <dbReference type="ARBA" id="ARBA00030003"/>
    </source>
</evidence>
<dbReference type="PANTHER" id="PTHR11390">
    <property type="entry name" value="PROKARYOTIC DNA TOPOISOMERASE"/>
    <property type="match status" value="1"/>
</dbReference>
<keyword evidence="4" id="KW-0479">Metal-binding</keyword>
<dbReference type="InterPro" id="IPR013825">
    <property type="entry name" value="Topo_IA_cen_sub2"/>
</dbReference>
<name>A0ABT1EG72_9FIRM</name>
<evidence type="ECO:0000256" key="9">
    <source>
        <dbReference type="ARBA" id="ARBA00031985"/>
    </source>
</evidence>
<comment type="similarity">
    <text evidence="2">Belongs to the type IA topoisomerase family.</text>
</comment>
<keyword evidence="15" id="KW-1185">Reference proteome</keyword>
<feature type="domain" description="Toprim" evidence="12">
    <location>
        <begin position="2"/>
        <end position="135"/>
    </location>
</feature>
<dbReference type="SMART" id="SM00437">
    <property type="entry name" value="TOP1Ac"/>
    <property type="match status" value="1"/>
</dbReference>
<dbReference type="InterPro" id="IPR034144">
    <property type="entry name" value="TOPRIM_TopoIII"/>
</dbReference>
<sequence length="697" mass="76315">MPELVIAEKPSVAQAIAAVLGSKERKDGFLIGGGYIVSWCFGHLVELAQPAAYDEKYAKWRCADLPIIPEQWRYAASPDKKKQLDILAALMKRPDVEAVINACDAGREGELIFRLVYNFCKCTKPIKRLWISSMEESAIAEGFHNLKDGVEYENLYRAALCRSQADWLVGLNATRLFTVLYNTTLSVGRVQSPTLALLTGREAEIAAFVKEPFYVPELHLGEFTASGDKMKDKAEAESIRVACDGKDAVAASVEKQEKSTPPPKLFDLTSLQRDANKLFGYTAQQTLDYTQALYEKKLCTYPRTDSRFLTEDMAADLPALVNAVAAAMPFMSSVRPNMNAGQVIDNSKVSDHHAVIPTASMPKADLSSLPDGERNILYLVAVRLVCAVGLKYTFAETVVAVDCGGYSFTAKGKATLQKGWKLFENAFRSALKEKVTDDTEKEPSLPDVTEGQVFSSVKASVREGFTSPPKRFTEDTLLSAMESAGAEDMPDDAERKGLGTPATRASIIEKLIKSGFAERKGKQLILLPKGINLIAVLPDTVKSPLLTAEWEHKLKEVERGGLSADSFMEGIAAMTSGLVREHAEPNPEYASLFPRTPAGDAIGKCPRCGLSVHEGKKGFFCEDRACGFAMWKDAKFFSMKKKKLDKKTAAALIADGRVSISGLFSQKTGKTYDAVVVLDDTGKYVNYKLDFGKGDKK</sequence>
<dbReference type="InterPro" id="IPR013497">
    <property type="entry name" value="Topo_IA_cen"/>
</dbReference>
<dbReference type="InterPro" id="IPR006171">
    <property type="entry name" value="TOPRIM_dom"/>
</dbReference>
<dbReference type="InterPro" id="IPR013826">
    <property type="entry name" value="Topo_IA_cen_sub3"/>
</dbReference>
<accession>A0ABT1EG72</accession>
<comment type="catalytic activity">
    <reaction evidence="1">
        <text>ATP-independent breakage of single-stranded DNA, followed by passage and rejoining.</text>
        <dbReference type="EC" id="5.6.2.1"/>
    </reaction>
</comment>
<dbReference type="InterPro" id="IPR023405">
    <property type="entry name" value="Topo_IA_core_domain"/>
</dbReference>
<organism evidence="14 15">
    <name type="scientific">Ohessyouella blattaphilus</name>
    <dbReference type="NCBI Taxonomy" id="2949333"/>
    <lineage>
        <taxon>Bacteria</taxon>
        <taxon>Bacillati</taxon>
        <taxon>Bacillota</taxon>
        <taxon>Clostridia</taxon>
        <taxon>Lachnospirales</taxon>
        <taxon>Lachnospiraceae</taxon>
        <taxon>Ohessyouella</taxon>
    </lineage>
</organism>
<dbReference type="SMART" id="SM00493">
    <property type="entry name" value="TOPRIM"/>
    <property type="match status" value="1"/>
</dbReference>
<dbReference type="Gene3D" id="1.10.460.10">
    <property type="entry name" value="Topoisomerase I, domain 2"/>
    <property type="match status" value="1"/>
</dbReference>
<proteinExistence type="inferred from homology"/>
<dbReference type="PROSITE" id="PS52039">
    <property type="entry name" value="TOPO_IA_2"/>
    <property type="match status" value="1"/>
</dbReference>
<evidence type="ECO:0000313" key="14">
    <source>
        <dbReference type="EMBL" id="MCP1109705.1"/>
    </source>
</evidence>
<evidence type="ECO:0000313" key="15">
    <source>
        <dbReference type="Proteomes" id="UP001523565"/>
    </source>
</evidence>
<dbReference type="Pfam" id="PF01131">
    <property type="entry name" value="Topoisom_bac"/>
    <property type="match status" value="1"/>
</dbReference>
<evidence type="ECO:0000256" key="2">
    <source>
        <dbReference type="ARBA" id="ARBA00009446"/>
    </source>
</evidence>
<dbReference type="PROSITE" id="PS50880">
    <property type="entry name" value="TOPRIM"/>
    <property type="match status" value="1"/>
</dbReference>
<dbReference type="NCBIfam" id="NF005829">
    <property type="entry name" value="PRK07726.1"/>
    <property type="match status" value="1"/>
</dbReference>
<evidence type="ECO:0000256" key="10">
    <source>
        <dbReference type="ARBA" id="ARBA00032235"/>
    </source>
</evidence>
<dbReference type="NCBIfam" id="TIGR01056">
    <property type="entry name" value="topB"/>
    <property type="match status" value="1"/>
</dbReference>
<evidence type="ECO:0000256" key="4">
    <source>
        <dbReference type="ARBA" id="ARBA00022723"/>
    </source>
</evidence>
<dbReference type="Gene3D" id="2.70.20.10">
    <property type="entry name" value="Topoisomerase I, domain 3"/>
    <property type="match status" value="1"/>
</dbReference>
<evidence type="ECO:0000256" key="11">
    <source>
        <dbReference type="ARBA" id="ARBA00032877"/>
    </source>
</evidence>
<dbReference type="CDD" id="cd03362">
    <property type="entry name" value="TOPRIM_TopoIA_TopoIII"/>
    <property type="match status" value="1"/>
</dbReference>
<dbReference type="PRINTS" id="PR00417">
    <property type="entry name" value="PRTPISMRASEI"/>
</dbReference>
<dbReference type="CDD" id="cd00186">
    <property type="entry name" value="TOP1Ac"/>
    <property type="match status" value="1"/>
</dbReference>
<dbReference type="InterPro" id="IPR003602">
    <property type="entry name" value="Topo_IA_DNA-bd_dom"/>
</dbReference>
<dbReference type="SUPFAM" id="SSF56712">
    <property type="entry name" value="Prokaryotic type I DNA topoisomerase"/>
    <property type="match status" value="1"/>
</dbReference>